<dbReference type="RefSeq" id="WP_039259061.1">
    <property type="nucleotide sequence ID" value="NZ_JDRY01000012.1"/>
</dbReference>
<gene>
    <name evidence="1" type="ORF">Z955_02290</name>
</gene>
<accession>A0A0A0IJ02</accession>
<dbReference type="EMBL" id="JDRY01000012">
    <property type="protein sequence ID" value="KGN00953.1"/>
    <property type="molecule type" value="Genomic_DNA"/>
</dbReference>
<protein>
    <submittedName>
        <fullName evidence="1">Uncharacterized protein</fullName>
    </submittedName>
</protein>
<comment type="caution">
    <text evidence="1">The sequence shown here is derived from an EMBL/GenBank/DDBJ whole genome shotgun (WGS) entry which is preliminary data.</text>
</comment>
<reference evidence="1 2" key="1">
    <citation type="submission" date="2014-01" db="EMBL/GenBank/DDBJ databases">
        <title>Plasmidome dynamics in the species complex Clostridium novyi sensu lato converts strains of independent lineages into distinctly different pathogens.</title>
        <authorList>
            <person name="Skarin H."/>
            <person name="Segerman B."/>
        </authorList>
    </citation>
    <scope>NUCLEOTIDE SEQUENCE [LARGE SCALE GENOMIC DNA]</scope>
    <source>
        <strain evidence="1 2">DC5</strain>
    </source>
</reference>
<dbReference type="AlphaFoldDB" id="A0A0A0IJ02"/>
<organism evidence="1 2">
    <name type="scientific">Clostridium botulinum C/D str. DC5</name>
    <dbReference type="NCBI Taxonomy" id="1443128"/>
    <lineage>
        <taxon>Bacteria</taxon>
        <taxon>Bacillati</taxon>
        <taxon>Bacillota</taxon>
        <taxon>Clostridia</taxon>
        <taxon>Eubacteriales</taxon>
        <taxon>Clostridiaceae</taxon>
        <taxon>Clostridium</taxon>
    </lineage>
</organism>
<evidence type="ECO:0000313" key="2">
    <source>
        <dbReference type="Proteomes" id="UP000030014"/>
    </source>
</evidence>
<proteinExistence type="predicted"/>
<evidence type="ECO:0000313" key="1">
    <source>
        <dbReference type="EMBL" id="KGN00953.1"/>
    </source>
</evidence>
<sequence>MDKQQLIDKIISYIYNEIYNDLMNNKNEVRSILNKLNYIYEETDHSCLKLVIEDLKYLIETLDYVYISCISENGTKNNFYPFTSFYREIISTIITIHEKIDMVLV</sequence>
<name>A0A0A0IJ02_CLOBO</name>
<dbReference type="Proteomes" id="UP000030014">
    <property type="component" value="Unassembled WGS sequence"/>
</dbReference>